<sequence length="295" mass="32380">MNAVRSFATKPSSATRQYLKRQMTDEFAQKAREHSYRARSAFKLLEMNQRYKIISQGDCVVDIGAAPGSWSQVAAEIVKPLKPTGKQGFVVGVDLQPMLPIPGVVLLPQSDITAPSTHKKIKEALGGRVVDCVISDMAPNPTGDRAMDHTRIISLVTSEMVWRNAAKIIIAAGEAVGKAFVRAVRDEVRATQQAAANHAARTGQSTSDAKESGATSSKLGITLQESIQILNVKEPLNAEEIEKNFQHLFEVNDKTKGGSFYLQSKVYRAKERIDEELRNKSESADAEKLKKENES</sequence>
<dbReference type="EMBL" id="JAUCMV010000002">
    <property type="protein sequence ID" value="KAK0418124.1"/>
    <property type="molecule type" value="Genomic_DNA"/>
</dbReference>
<evidence type="ECO:0000256" key="9">
    <source>
        <dbReference type="ARBA" id="ARBA00059904"/>
    </source>
</evidence>
<dbReference type="Gene3D" id="3.40.50.150">
    <property type="entry name" value="Vaccinia Virus protein VP39"/>
    <property type="match status" value="1"/>
</dbReference>
<proteinExistence type="inferred from homology"/>
<evidence type="ECO:0000256" key="3">
    <source>
        <dbReference type="ARBA" id="ARBA00022448"/>
    </source>
</evidence>
<evidence type="ECO:0000256" key="5">
    <source>
        <dbReference type="ARBA" id="ARBA00022927"/>
    </source>
</evidence>
<gene>
    <name evidence="12" type="ORF">QR680_013384</name>
</gene>
<evidence type="ECO:0000256" key="8">
    <source>
        <dbReference type="ARBA" id="ARBA00023136"/>
    </source>
</evidence>
<keyword evidence="6" id="KW-0811">Translocation</keyword>
<dbReference type="Gene3D" id="1.10.287.110">
    <property type="entry name" value="DnaJ domain"/>
    <property type="match status" value="1"/>
</dbReference>
<evidence type="ECO:0000256" key="11">
    <source>
        <dbReference type="SAM" id="MobiDB-lite"/>
    </source>
</evidence>
<evidence type="ECO:0000256" key="6">
    <source>
        <dbReference type="ARBA" id="ARBA00023010"/>
    </source>
</evidence>
<dbReference type="PANTHER" id="PTHR10920">
    <property type="entry name" value="RIBOSOMAL RNA METHYLTRANSFERASE"/>
    <property type="match status" value="1"/>
</dbReference>
<dbReference type="SUPFAM" id="SSF53335">
    <property type="entry name" value="S-adenosyl-L-methionine-dependent methyltransferases"/>
    <property type="match status" value="1"/>
</dbReference>
<dbReference type="InterPro" id="IPR029063">
    <property type="entry name" value="SAM-dependent_MTases_sf"/>
</dbReference>
<organism evidence="12 13">
    <name type="scientific">Steinernema hermaphroditum</name>
    <dbReference type="NCBI Taxonomy" id="289476"/>
    <lineage>
        <taxon>Eukaryota</taxon>
        <taxon>Metazoa</taxon>
        <taxon>Ecdysozoa</taxon>
        <taxon>Nematoda</taxon>
        <taxon>Chromadorea</taxon>
        <taxon>Rhabditida</taxon>
        <taxon>Tylenchina</taxon>
        <taxon>Panagrolaimomorpha</taxon>
        <taxon>Strongyloidoidea</taxon>
        <taxon>Steinernematidae</taxon>
        <taxon>Steinernema</taxon>
    </lineage>
</organism>
<evidence type="ECO:0000256" key="1">
    <source>
        <dbReference type="ARBA" id="ARBA00004443"/>
    </source>
</evidence>
<dbReference type="GO" id="GO:0008650">
    <property type="term" value="F:rRNA (uridine-2'-O-)-methyltransferase activity"/>
    <property type="evidence" value="ECO:0007669"/>
    <property type="project" value="TreeGrafter"/>
</dbReference>
<dbReference type="GO" id="GO:0015031">
    <property type="term" value="P:protein transport"/>
    <property type="evidence" value="ECO:0007669"/>
    <property type="project" value="UniProtKB-KW"/>
</dbReference>
<keyword evidence="13" id="KW-1185">Reference proteome</keyword>
<dbReference type="Pfam" id="PF03656">
    <property type="entry name" value="Pam16"/>
    <property type="match status" value="1"/>
</dbReference>
<feature type="compositionally biased region" description="Polar residues" evidence="11">
    <location>
        <begin position="203"/>
        <end position="217"/>
    </location>
</feature>
<evidence type="ECO:0000256" key="10">
    <source>
        <dbReference type="ARBA" id="ARBA00071356"/>
    </source>
</evidence>
<dbReference type="InterPro" id="IPR015507">
    <property type="entry name" value="rRNA-MeTfrase_E"/>
</dbReference>
<comment type="function">
    <text evidence="9">Regulates ATP-dependent protein translocation into the mitochondrial matrix.</text>
</comment>
<keyword evidence="8" id="KW-0472">Membrane</keyword>
<accession>A0AA39I7E4</accession>
<evidence type="ECO:0000256" key="7">
    <source>
        <dbReference type="ARBA" id="ARBA00023128"/>
    </source>
</evidence>
<dbReference type="FunFam" id="1.10.287.110:FF:000006">
    <property type="entry name" value="Import inner membrane translocase subunit TIM16"/>
    <property type="match status" value="1"/>
</dbReference>
<name>A0AA39I7E4_9BILA</name>
<evidence type="ECO:0000256" key="2">
    <source>
        <dbReference type="ARBA" id="ARBA00008817"/>
    </source>
</evidence>
<protein>
    <recommendedName>
        <fullName evidence="10">Mitochondrial import inner membrane translocase subunit tim-16</fullName>
    </recommendedName>
</protein>
<keyword evidence="3" id="KW-0813">Transport</keyword>
<keyword evidence="5" id="KW-0653">Protein transport</keyword>
<reference evidence="12" key="1">
    <citation type="submission" date="2023-06" db="EMBL/GenBank/DDBJ databases">
        <title>Genomic analysis of the entomopathogenic nematode Steinernema hermaphroditum.</title>
        <authorList>
            <person name="Schwarz E.M."/>
            <person name="Heppert J.K."/>
            <person name="Baniya A."/>
            <person name="Schwartz H.T."/>
            <person name="Tan C.-H."/>
            <person name="Antoshechkin I."/>
            <person name="Sternberg P.W."/>
            <person name="Goodrich-Blair H."/>
            <person name="Dillman A.R."/>
        </authorList>
    </citation>
    <scope>NUCLEOTIDE SEQUENCE</scope>
    <source>
        <strain evidence="12">PS9179</strain>
        <tissue evidence="12">Whole animal</tissue>
    </source>
</reference>
<keyword evidence="4" id="KW-0999">Mitochondrion inner membrane</keyword>
<keyword evidence="7" id="KW-0496">Mitochondrion</keyword>
<comment type="subcellular location">
    <subcellularLocation>
        <location evidence="1">Mitochondrion inner membrane</location>
        <topology evidence="1">Peripheral membrane protein</topology>
        <orientation evidence="1">Matrix side</orientation>
    </subcellularLocation>
</comment>
<comment type="caution">
    <text evidence="12">The sequence shown here is derived from an EMBL/GenBank/DDBJ whole genome shotgun (WGS) entry which is preliminary data.</text>
</comment>
<feature type="region of interest" description="Disordered" evidence="11">
    <location>
        <begin position="195"/>
        <end position="217"/>
    </location>
</feature>
<dbReference type="PANTHER" id="PTHR10920:SF18">
    <property type="entry name" value="RRNA METHYLTRANSFERASE 2, MITOCHONDRIAL"/>
    <property type="match status" value="1"/>
</dbReference>
<dbReference type="InterPro" id="IPR036869">
    <property type="entry name" value="J_dom_sf"/>
</dbReference>
<comment type="similarity">
    <text evidence="2">Belongs to the TIM16/PAM16 family.</text>
</comment>
<dbReference type="GO" id="GO:0005743">
    <property type="term" value="C:mitochondrial inner membrane"/>
    <property type="evidence" value="ECO:0007669"/>
    <property type="project" value="UniProtKB-SubCell"/>
</dbReference>
<dbReference type="AlphaFoldDB" id="A0AA39I7E4"/>
<dbReference type="InterPro" id="IPR050082">
    <property type="entry name" value="RNA_methyltr_RlmE"/>
</dbReference>
<evidence type="ECO:0000313" key="13">
    <source>
        <dbReference type="Proteomes" id="UP001175271"/>
    </source>
</evidence>
<dbReference type="HAMAP" id="MF_01547">
    <property type="entry name" value="RNA_methyltr_E"/>
    <property type="match status" value="1"/>
</dbReference>
<evidence type="ECO:0000256" key="4">
    <source>
        <dbReference type="ARBA" id="ARBA00022792"/>
    </source>
</evidence>
<evidence type="ECO:0000313" key="12">
    <source>
        <dbReference type="EMBL" id="KAK0418124.1"/>
    </source>
</evidence>
<dbReference type="Proteomes" id="UP001175271">
    <property type="component" value="Unassembled WGS sequence"/>
</dbReference>